<dbReference type="Pfam" id="PF00560">
    <property type="entry name" value="LRR_1"/>
    <property type="match status" value="1"/>
</dbReference>
<evidence type="ECO:0000256" key="8">
    <source>
        <dbReference type="ARBA" id="ARBA00022729"/>
    </source>
</evidence>
<dbReference type="GO" id="GO:0005524">
    <property type="term" value="F:ATP binding"/>
    <property type="evidence" value="ECO:0007669"/>
    <property type="project" value="UniProtKB-UniRule"/>
</dbReference>
<keyword evidence="15" id="KW-1015">Disulfide bond</keyword>
<dbReference type="EMBL" id="JBCNJP010000023">
    <property type="protein sequence ID" value="KAK9058493.1"/>
    <property type="molecule type" value="Genomic_DNA"/>
</dbReference>
<keyword evidence="7 22" id="KW-0812">Transmembrane</keyword>
<feature type="domain" description="Protein kinase" evidence="24">
    <location>
        <begin position="575"/>
        <end position="857"/>
    </location>
</feature>
<organism evidence="25 26">
    <name type="scientific">Deinandra increscens subsp. villosa</name>
    <dbReference type="NCBI Taxonomy" id="3103831"/>
    <lineage>
        <taxon>Eukaryota</taxon>
        <taxon>Viridiplantae</taxon>
        <taxon>Streptophyta</taxon>
        <taxon>Embryophyta</taxon>
        <taxon>Tracheophyta</taxon>
        <taxon>Spermatophyta</taxon>
        <taxon>Magnoliopsida</taxon>
        <taxon>eudicotyledons</taxon>
        <taxon>Gunneridae</taxon>
        <taxon>Pentapetalae</taxon>
        <taxon>asterids</taxon>
        <taxon>campanulids</taxon>
        <taxon>Asterales</taxon>
        <taxon>Asteraceae</taxon>
        <taxon>Asteroideae</taxon>
        <taxon>Heliantheae alliance</taxon>
        <taxon>Madieae</taxon>
        <taxon>Madiinae</taxon>
        <taxon>Deinandra</taxon>
    </lineage>
</organism>
<name>A0AAP0CSB6_9ASTR</name>
<keyword evidence="9" id="KW-0677">Repeat</keyword>
<evidence type="ECO:0000256" key="18">
    <source>
        <dbReference type="ARBA" id="ARBA00047899"/>
    </source>
</evidence>
<dbReference type="FunFam" id="1.10.510.10:FF:000198">
    <property type="entry name" value="receptor protein kinase TMK1"/>
    <property type="match status" value="1"/>
</dbReference>
<accession>A0AAP0CSB6</accession>
<keyword evidence="16" id="KW-0675">Receptor</keyword>
<dbReference type="PROSITE" id="PS00108">
    <property type="entry name" value="PROTEIN_KINASE_ST"/>
    <property type="match status" value="1"/>
</dbReference>
<dbReference type="AlphaFoldDB" id="A0AAP0CSB6"/>
<evidence type="ECO:0000256" key="22">
    <source>
        <dbReference type="SAM" id="Phobius"/>
    </source>
</evidence>
<evidence type="ECO:0000256" key="13">
    <source>
        <dbReference type="ARBA" id="ARBA00022989"/>
    </source>
</evidence>
<dbReference type="InterPro" id="IPR003591">
    <property type="entry name" value="Leu-rich_rpt_typical-subtyp"/>
</dbReference>
<dbReference type="CDD" id="cd14066">
    <property type="entry name" value="STKc_IRAK"/>
    <property type="match status" value="1"/>
</dbReference>
<evidence type="ECO:0000256" key="1">
    <source>
        <dbReference type="ARBA" id="ARBA00004167"/>
    </source>
</evidence>
<keyword evidence="8 23" id="KW-0732">Signal</keyword>
<dbReference type="SMART" id="SM00220">
    <property type="entry name" value="S_TKc"/>
    <property type="match status" value="1"/>
</dbReference>
<evidence type="ECO:0000256" key="2">
    <source>
        <dbReference type="ARBA" id="ARBA00008684"/>
    </source>
</evidence>
<comment type="subcellular location">
    <subcellularLocation>
        <location evidence="1">Membrane</location>
        <topology evidence="1">Single-pass membrane protein</topology>
    </subcellularLocation>
</comment>
<evidence type="ECO:0000256" key="6">
    <source>
        <dbReference type="ARBA" id="ARBA00022679"/>
    </source>
</evidence>
<feature type="region of interest" description="Disordered" evidence="21">
    <location>
        <begin position="894"/>
        <end position="924"/>
    </location>
</feature>
<dbReference type="PROSITE" id="PS00107">
    <property type="entry name" value="PROTEIN_KINASE_ATP"/>
    <property type="match status" value="1"/>
</dbReference>
<evidence type="ECO:0000256" key="11">
    <source>
        <dbReference type="ARBA" id="ARBA00022777"/>
    </source>
</evidence>
<dbReference type="InterPro" id="IPR008271">
    <property type="entry name" value="Ser/Thr_kinase_AS"/>
</dbReference>
<evidence type="ECO:0000256" key="10">
    <source>
        <dbReference type="ARBA" id="ARBA00022741"/>
    </source>
</evidence>
<dbReference type="PANTHER" id="PTHR47986">
    <property type="entry name" value="OSJNBA0070M12.3 PROTEIN"/>
    <property type="match status" value="1"/>
</dbReference>
<dbReference type="GO" id="GO:0051707">
    <property type="term" value="P:response to other organism"/>
    <property type="evidence" value="ECO:0007669"/>
    <property type="project" value="UniProtKB-ARBA"/>
</dbReference>
<reference evidence="25 26" key="1">
    <citation type="submission" date="2024-04" db="EMBL/GenBank/DDBJ databases">
        <title>The reference genome of an endangered Asteraceae, Deinandra increscens subsp. villosa, native to the Central Coast of California.</title>
        <authorList>
            <person name="Guilliams M."/>
            <person name="Hasenstab-Lehman K."/>
            <person name="Meyer R."/>
            <person name="Mcevoy S."/>
        </authorList>
    </citation>
    <scope>NUCLEOTIDE SEQUENCE [LARGE SCALE GENOMIC DNA]</scope>
    <source>
        <tissue evidence="25">Leaf</tissue>
    </source>
</reference>
<evidence type="ECO:0000256" key="5">
    <source>
        <dbReference type="ARBA" id="ARBA00022614"/>
    </source>
</evidence>
<dbReference type="InterPro" id="IPR017441">
    <property type="entry name" value="Protein_kinase_ATP_BS"/>
</dbReference>
<evidence type="ECO:0000259" key="24">
    <source>
        <dbReference type="PROSITE" id="PS50011"/>
    </source>
</evidence>
<dbReference type="GO" id="GO:0006952">
    <property type="term" value="P:defense response"/>
    <property type="evidence" value="ECO:0007669"/>
    <property type="project" value="UniProtKB-ARBA"/>
</dbReference>
<dbReference type="Pfam" id="PF08263">
    <property type="entry name" value="LRRNT_2"/>
    <property type="match status" value="2"/>
</dbReference>
<dbReference type="FunFam" id="3.80.10.10:FF:000190">
    <property type="entry name" value="Receptor-like kinase TMK4"/>
    <property type="match status" value="1"/>
</dbReference>
<proteinExistence type="inferred from homology"/>
<keyword evidence="26" id="KW-1185">Reference proteome</keyword>
<evidence type="ECO:0000256" key="19">
    <source>
        <dbReference type="ARBA" id="ARBA00048679"/>
    </source>
</evidence>
<dbReference type="InterPro" id="IPR032675">
    <property type="entry name" value="LRR_dom_sf"/>
</dbReference>
<evidence type="ECO:0000256" key="9">
    <source>
        <dbReference type="ARBA" id="ARBA00022737"/>
    </source>
</evidence>
<dbReference type="PROSITE" id="PS50011">
    <property type="entry name" value="PROTEIN_KINASE_DOM"/>
    <property type="match status" value="1"/>
</dbReference>
<keyword evidence="6" id="KW-0808">Transferase</keyword>
<dbReference type="InterPro" id="IPR000719">
    <property type="entry name" value="Prot_kinase_dom"/>
</dbReference>
<feature type="binding site" evidence="20">
    <location>
        <position position="603"/>
    </location>
    <ligand>
        <name>ATP</name>
        <dbReference type="ChEBI" id="CHEBI:30616"/>
    </ligand>
</feature>
<keyword evidence="17" id="KW-0325">Glycoprotein</keyword>
<evidence type="ECO:0000256" key="14">
    <source>
        <dbReference type="ARBA" id="ARBA00023136"/>
    </source>
</evidence>
<feature type="region of interest" description="Disordered" evidence="21">
    <location>
        <begin position="446"/>
        <end position="474"/>
    </location>
</feature>
<evidence type="ECO:0000256" key="21">
    <source>
        <dbReference type="SAM" id="MobiDB-lite"/>
    </source>
</evidence>
<keyword evidence="5" id="KW-0433">Leucine-rich repeat</keyword>
<dbReference type="Gene3D" id="1.10.510.10">
    <property type="entry name" value="Transferase(Phosphotransferase) domain 1"/>
    <property type="match status" value="1"/>
</dbReference>
<dbReference type="FunFam" id="3.30.200.20:FF:000226">
    <property type="entry name" value="receptor protein kinase TMK1"/>
    <property type="match status" value="1"/>
</dbReference>
<dbReference type="Pfam" id="PF13855">
    <property type="entry name" value="LRR_8"/>
    <property type="match status" value="1"/>
</dbReference>
<dbReference type="GO" id="GO:0016020">
    <property type="term" value="C:membrane"/>
    <property type="evidence" value="ECO:0007669"/>
    <property type="project" value="UniProtKB-SubCell"/>
</dbReference>
<keyword evidence="12 20" id="KW-0067">ATP-binding</keyword>
<evidence type="ECO:0000256" key="4">
    <source>
        <dbReference type="ARBA" id="ARBA00022527"/>
    </source>
</evidence>
<feature type="compositionally biased region" description="Gly residues" evidence="21">
    <location>
        <begin position="457"/>
        <end position="474"/>
    </location>
</feature>
<feature type="signal peptide" evidence="23">
    <location>
        <begin position="1"/>
        <end position="25"/>
    </location>
</feature>
<dbReference type="FunFam" id="3.80.10.10:FF:000129">
    <property type="entry name" value="Leucine-rich repeat receptor-like kinase"/>
    <property type="match status" value="1"/>
</dbReference>
<dbReference type="EC" id="2.7.11.1" evidence="3"/>
<gene>
    <name evidence="25" type="ORF">SSX86_023335</name>
</gene>
<evidence type="ECO:0000313" key="25">
    <source>
        <dbReference type="EMBL" id="KAK9058493.1"/>
    </source>
</evidence>
<evidence type="ECO:0000256" key="7">
    <source>
        <dbReference type="ARBA" id="ARBA00022692"/>
    </source>
</evidence>
<evidence type="ECO:0000313" key="26">
    <source>
        <dbReference type="Proteomes" id="UP001408789"/>
    </source>
</evidence>
<keyword evidence="10 20" id="KW-0547">Nucleotide-binding</keyword>
<keyword evidence="11" id="KW-0418">Kinase</keyword>
<dbReference type="InterPro" id="IPR052422">
    <property type="entry name" value="Auxin_Ser/Thr_Kinase"/>
</dbReference>
<comment type="similarity">
    <text evidence="2">Belongs to the protein kinase superfamily. Ser/Thr protein kinase family.</text>
</comment>
<dbReference type="InterPro" id="IPR011009">
    <property type="entry name" value="Kinase-like_dom_sf"/>
</dbReference>
<keyword evidence="13 22" id="KW-1133">Transmembrane helix</keyword>
<sequence>MVFHFPGHFHLLCTTFFLLISFTAGDDAAVMSKLSSSLSSLPSTWTGNNDFCNWEGISCDNSNRVTSINLPSKSLAGTLPPELNQLSQLKTLAVQRNSISGDLPSLANLTLLQQITLDTNNFTSIPPDFFSGLNNLQTFTISDNLDLAPWTLPQTLTQNTNLQSFQASNARISGEIPDIFDKLLNLQNLRLSYNNLTGNLPETFSGSQIQNLWLNNQALGLSGTLDVISSMTQVSQVWLQANSFTGAIPDLTNCSTLFDLQLRDNQLTGLVPETLMSLPKLANVTLQNNKLQGPLPVFKTGVVAELGTDTNSFCLSEPGFCDPQVTALLDIAGAVGYPMSLAQSWEGNDACKGWVFISCDVSGTNVTSVSFGKQRFSGRISPAFANLTSLRSLSLNDNDLVGSIPESLASLPDLQLLDVSNNNLSGPVPVFPSRVRFTSTGNVLLGQNVSTGPPGSGPGSGDTGGSPNGAGKGGSGSTGMVVGIVVGVVLFVGIVLFVGYKCCIKKKNQKPGKVQDPENGKQIVQASAIGGSSGAHKVLSELQSQSSGDHTEMSVFEGGNVVISIQLLREVTNNFGEENILGRGGFGVVYKGELHDGTKIAVKRMESGVMGTKGLKEFQAEIAVLTKVRHRHLVALLGYCINGNERLLVYEYMPQGTLSQHLFEWRENKTDLLSWKQRVSIALDVGRGVEYLHSLAQSSFIHRDLKPSNILLGDDMRAKVADFGLVKNAPDHGKFSVETRLAGTFGYLAPEYAATGRVTTKVDVYAFGVVLMELISGRKALDETMPDDRSHLVTWFRRVLISKENILKAIDPALDTEDEETLESICKVAELAGHCTAREPHQRPDMGHAVNVLGPLVEQWKPSQPEEEDSYGADFRMSLPQILNRWQADEGTSRMFDDSFGQTQSSIPSKPFGLADTFGSTDCR</sequence>
<dbReference type="SUPFAM" id="SSF52058">
    <property type="entry name" value="L domain-like"/>
    <property type="match status" value="1"/>
</dbReference>
<comment type="catalytic activity">
    <reaction evidence="19">
        <text>L-seryl-[protein] + ATP = O-phospho-L-seryl-[protein] + ADP + H(+)</text>
        <dbReference type="Rhea" id="RHEA:17989"/>
        <dbReference type="Rhea" id="RHEA-COMP:9863"/>
        <dbReference type="Rhea" id="RHEA-COMP:11604"/>
        <dbReference type="ChEBI" id="CHEBI:15378"/>
        <dbReference type="ChEBI" id="CHEBI:29999"/>
        <dbReference type="ChEBI" id="CHEBI:30616"/>
        <dbReference type="ChEBI" id="CHEBI:83421"/>
        <dbReference type="ChEBI" id="CHEBI:456216"/>
        <dbReference type="EC" id="2.7.11.1"/>
    </reaction>
</comment>
<feature type="chain" id="PRO_5042901319" description="non-specific serine/threonine protein kinase" evidence="23">
    <location>
        <begin position="26"/>
        <end position="924"/>
    </location>
</feature>
<evidence type="ECO:0000256" key="23">
    <source>
        <dbReference type="SAM" id="SignalP"/>
    </source>
</evidence>
<keyword evidence="14 22" id="KW-0472">Membrane</keyword>
<dbReference type="SMART" id="SM00369">
    <property type="entry name" value="LRR_TYP"/>
    <property type="match status" value="3"/>
</dbReference>
<evidence type="ECO:0000256" key="12">
    <source>
        <dbReference type="ARBA" id="ARBA00022840"/>
    </source>
</evidence>
<dbReference type="Pfam" id="PF07714">
    <property type="entry name" value="PK_Tyr_Ser-Thr"/>
    <property type="match status" value="1"/>
</dbReference>
<evidence type="ECO:0000256" key="16">
    <source>
        <dbReference type="ARBA" id="ARBA00023170"/>
    </source>
</evidence>
<dbReference type="InterPro" id="IPR001245">
    <property type="entry name" value="Ser-Thr/Tyr_kinase_cat_dom"/>
</dbReference>
<dbReference type="InterPro" id="IPR013210">
    <property type="entry name" value="LRR_N_plant-typ"/>
</dbReference>
<dbReference type="SUPFAM" id="SSF56112">
    <property type="entry name" value="Protein kinase-like (PK-like)"/>
    <property type="match status" value="1"/>
</dbReference>
<keyword evidence="4" id="KW-0723">Serine/threonine-protein kinase</keyword>
<dbReference type="Gene3D" id="3.80.10.10">
    <property type="entry name" value="Ribonuclease Inhibitor"/>
    <property type="match status" value="2"/>
</dbReference>
<dbReference type="InterPro" id="IPR001611">
    <property type="entry name" value="Leu-rich_rpt"/>
</dbReference>
<dbReference type="Gene3D" id="3.30.200.20">
    <property type="entry name" value="Phosphorylase Kinase, domain 1"/>
    <property type="match status" value="1"/>
</dbReference>
<evidence type="ECO:0000256" key="3">
    <source>
        <dbReference type="ARBA" id="ARBA00012513"/>
    </source>
</evidence>
<feature type="transmembrane region" description="Helical" evidence="22">
    <location>
        <begin position="480"/>
        <end position="500"/>
    </location>
</feature>
<evidence type="ECO:0000256" key="17">
    <source>
        <dbReference type="ARBA" id="ARBA00023180"/>
    </source>
</evidence>
<protein>
    <recommendedName>
        <fullName evidence="3">non-specific serine/threonine protein kinase</fullName>
        <ecNumber evidence="3">2.7.11.1</ecNumber>
    </recommendedName>
</protein>
<evidence type="ECO:0000256" key="20">
    <source>
        <dbReference type="PROSITE-ProRule" id="PRU10141"/>
    </source>
</evidence>
<comment type="catalytic activity">
    <reaction evidence="18">
        <text>L-threonyl-[protein] + ATP = O-phospho-L-threonyl-[protein] + ADP + H(+)</text>
        <dbReference type="Rhea" id="RHEA:46608"/>
        <dbReference type="Rhea" id="RHEA-COMP:11060"/>
        <dbReference type="Rhea" id="RHEA-COMP:11605"/>
        <dbReference type="ChEBI" id="CHEBI:15378"/>
        <dbReference type="ChEBI" id="CHEBI:30013"/>
        <dbReference type="ChEBI" id="CHEBI:30616"/>
        <dbReference type="ChEBI" id="CHEBI:61977"/>
        <dbReference type="ChEBI" id="CHEBI:456216"/>
        <dbReference type="EC" id="2.7.11.1"/>
    </reaction>
</comment>
<dbReference type="GO" id="GO:0004674">
    <property type="term" value="F:protein serine/threonine kinase activity"/>
    <property type="evidence" value="ECO:0007669"/>
    <property type="project" value="UniProtKB-KW"/>
</dbReference>
<evidence type="ECO:0000256" key="15">
    <source>
        <dbReference type="ARBA" id="ARBA00023157"/>
    </source>
</evidence>
<dbReference type="PANTHER" id="PTHR47986:SF17">
    <property type="entry name" value="PROTEIN KINASE DOMAIN-CONTAINING PROTEIN"/>
    <property type="match status" value="1"/>
</dbReference>
<comment type="caution">
    <text evidence="25">The sequence shown here is derived from an EMBL/GenBank/DDBJ whole genome shotgun (WGS) entry which is preliminary data.</text>
</comment>
<dbReference type="Proteomes" id="UP001408789">
    <property type="component" value="Unassembled WGS sequence"/>
</dbReference>